<proteinExistence type="predicted"/>
<dbReference type="EMBL" id="JH598078">
    <property type="status" value="NOT_ANNOTATED_CDS"/>
    <property type="molecule type" value="Genomic_DNA"/>
</dbReference>
<name>M4C0N5_HYAAE</name>
<dbReference type="HOGENOM" id="CLU_3110476_0_0_1"/>
<evidence type="ECO:0000313" key="1">
    <source>
        <dbReference type="EnsemblProtists" id="HpaP812565"/>
    </source>
</evidence>
<keyword evidence="2" id="KW-1185">Reference proteome</keyword>
<reference evidence="1" key="2">
    <citation type="submission" date="2015-06" db="UniProtKB">
        <authorList>
            <consortium name="EnsemblProtists"/>
        </authorList>
    </citation>
    <scope>IDENTIFICATION</scope>
    <source>
        <strain evidence="1">Emoy2</strain>
    </source>
</reference>
<dbReference type="VEuPathDB" id="FungiDB:HpaG812565"/>
<organism evidence="1 2">
    <name type="scientific">Hyaloperonospora arabidopsidis (strain Emoy2)</name>
    <name type="common">Downy mildew agent</name>
    <name type="synonym">Peronospora arabidopsidis</name>
    <dbReference type="NCBI Taxonomy" id="559515"/>
    <lineage>
        <taxon>Eukaryota</taxon>
        <taxon>Sar</taxon>
        <taxon>Stramenopiles</taxon>
        <taxon>Oomycota</taxon>
        <taxon>Peronosporomycetes</taxon>
        <taxon>Peronosporales</taxon>
        <taxon>Peronosporaceae</taxon>
        <taxon>Hyaloperonospora</taxon>
    </lineage>
</organism>
<sequence length="51" mass="6044">MDRWLDSTADVKCHVRVPSGWMYKYAWPEGSRTTIFWARLALWVLESKEVA</sequence>
<evidence type="ECO:0000313" key="2">
    <source>
        <dbReference type="Proteomes" id="UP000011713"/>
    </source>
</evidence>
<dbReference type="InParanoid" id="M4C0N5"/>
<dbReference type="AlphaFoldDB" id="M4C0N5"/>
<protein>
    <submittedName>
        <fullName evidence="1">Uncharacterized protein</fullName>
    </submittedName>
</protein>
<dbReference type="EnsemblProtists" id="HpaT812565">
    <property type="protein sequence ID" value="HpaP812565"/>
    <property type="gene ID" value="HpaG812565"/>
</dbReference>
<dbReference type="Proteomes" id="UP000011713">
    <property type="component" value="Unassembled WGS sequence"/>
</dbReference>
<reference evidence="2" key="1">
    <citation type="journal article" date="2010" name="Science">
        <title>Signatures of adaptation to obligate biotrophy in the Hyaloperonospora arabidopsidis genome.</title>
        <authorList>
            <person name="Baxter L."/>
            <person name="Tripathy S."/>
            <person name="Ishaque N."/>
            <person name="Boot N."/>
            <person name="Cabral A."/>
            <person name="Kemen E."/>
            <person name="Thines M."/>
            <person name="Ah-Fong A."/>
            <person name="Anderson R."/>
            <person name="Badejoko W."/>
            <person name="Bittner-Eddy P."/>
            <person name="Boore J.L."/>
            <person name="Chibucos M.C."/>
            <person name="Coates M."/>
            <person name="Dehal P."/>
            <person name="Delehaunty K."/>
            <person name="Dong S."/>
            <person name="Downton P."/>
            <person name="Dumas B."/>
            <person name="Fabro G."/>
            <person name="Fronick C."/>
            <person name="Fuerstenberg S.I."/>
            <person name="Fulton L."/>
            <person name="Gaulin E."/>
            <person name="Govers F."/>
            <person name="Hughes L."/>
            <person name="Humphray S."/>
            <person name="Jiang R.H."/>
            <person name="Judelson H."/>
            <person name="Kamoun S."/>
            <person name="Kyung K."/>
            <person name="Meijer H."/>
            <person name="Minx P."/>
            <person name="Morris P."/>
            <person name="Nelson J."/>
            <person name="Phuntumart V."/>
            <person name="Qutob D."/>
            <person name="Rehmany A."/>
            <person name="Rougon-Cardoso A."/>
            <person name="Ryden P."/>
            <person name="Torto-Alalibo T."/>
            <person name="Studholme D."/>
            <person name="Wang Y."/>
            <person name="Win J."/>
            <person name="Wood J."/>
            <person name="Clifton S.W."/>
            <person name="Rogers J."/>
            <person name="Van den Ackerveken G."/>
            <person name="Jones J.D."/>
            <person name="McDowell J.M."/>
            <person name="Beynon J."/>
            <person name="Tyler B.M."/>
        </authorList>
    </citation>
    <scope>NUCLEOTIDE SEQUENCE [LARGE SCALE GENOMIC DNA]</scope>
    <source>
        <strain evidence="2">Emoy2</strain>
    </source>
</reference>
<accession>M4C0N5</accession>